<dbReference type="PROSITE" id="PS50405">
    <property type="entry name" value="GST_CTER"/>
    <property type="match status" value="1"/>
</dbReference>
<dbReference type="Gene3D" id="1.20.1050.10">
    <property type="match status" value="1"/>
</dbReference>
<organism evidence="3 4">
    <name type="scientific">Arthrobacter hankyongi</name>
    <dbReference type="NCBI Taxonomy" id="2904801"/>
    <lineage>
        <taxon>Bacteria</taxon>
        <taxon>Bacillati</taxon>
        <taxon>Actinomycetota</taxon>
        <taxon>Actinomycetes</taxon>
        <taxon>Micrococcales</taxon>
        <taxon>Micrococcaceae</taxon>
        <taxon>Arthrobacter</taxon>
    </lineage>
</organism>
<dbReference type="InterPro" id="IPR047047">
    <property type="entry name" value="GST_Omega-like_C"/>
</dbReference>
<reference evidence="3" key="1">
    <citation type="submission" date="2022-01" db="EMBL/GenBank/DDBJ databases">
        <authorList>
            <person name="Jo J.-H."/>
            <person name="Im W.-T."/>
        </authorList>
    </citation>
    <scope>NUCLEOTIDE SEQUENCE</scope>
    <source>
        <strain evidence="3">I2-34</strain>
    </source>
</reference>
<dbReference type="InterPro" id="IPR016639">
    <property type="entry name" value="GST_Omega/GSH"/>
</dbReference>
<accession>A0ABS9L9E0</accession>
<feature type="region of interest" description="Disordered" evidence="1">
    <location>
        <begin position="326"/>
        <end position="362"/>
    </location>
</feature>
<comment type="caution">
    <text evidence="3">The sequence shown here is derived from an EMBL/GenBank/DDBJ whole genome shotgun (WGS) entry which is preliminary data.</text>
</comment>
<name>A0ABS9L9E0_9MICC</name>
<dbReference type="SFLD" id="SFLDG01206">
    <property type="entry name" value="Xi.1"/>
    <property type="match status" value="1"/>
</dbReference>
<dbReference type="CDD" id="cd03190">
    <property type="entry name" value="GST_C_Omega_like"/>
    <property type="match status" value="1"/>
</dbReference>
<dbReference type="Gene3D" id="3.40.30.10">
    <property type="entry name" value="Glutaredoxin"/>
    <property type="match status" value="1"/>
</dbReference>
<dbReference type="InterPro" id="IPR010987">
    <property type="entry name" value="Glutathione-S-Trfase_C-like"/>
</dbReference>
<dbReference type="SUPFAM" id="SSF47616">
    <property type="entry name" value="GST C-terminal domain-like"/>
    <property type="match status" value="1"/>
</dbReference>
<keyword evidence="4" id="KW-1185">Reference proteome</keyword>
<dbReference type="PANTHER" id="PTHR32419:SF6">
    <property type="entry name" value="GLUTATHIONE S-TRANSFERASE OMEGA-LIKE 1-RELATED"/>
    <property type="match status" value="1"/>
</dbReference>
<evidence type="ECO:0000313" key="3">
    <source>
        <dbReference type="EMBL" id="MCG2623289.1"/>
    </source>
</evidence>
<dbReference type="EMBL" id="JAKLTQ010000012">
    <property type="protein sequence ID" value="MCG2623289.1"/>
    <property type="molecule type" value="Genomic_DNA"/>
</dbReference>
<gene>
    <name evidence="3" type="ORF">LVY72_15425</name>
</gene>
<dbReference type="Proteomes" id="UP001165368">
    <property type="component" value="Unassembled WGS sequence"/>
</dbReference>
<dbReference type="RefSeq" id="WP_237822439.1">
    <property type="nucleotide sequence ID" value="NZ_JAKLTQ010000012.1"/>
</dbReference>
<protein>
    <submittedName>
        <fullName evidence="3">Glutathione S-transferase C-terminal domain-containing protein</fullName>
    </submittedName>
</protein>
<dbReference type="PANTHER" id="PTHR32419">
    <property type="entry name" value="GLUTATHIONYL-HYDROQUINONE REDUCTASE"/>
    <property type="match status" value="1"/>
</dbReference>
<dbReference type="InterPro" id="IPR036282">
    <property type="entry name" value="Glutathione-S-Trfase_C_sf"/>
</dbReference>
<dbReference type="SFLD" id="SFLDG01148">
    <property type="entry name" value="Xi_(cytGST)"/>
    <property type="match status" value="1"/>
</dbReference>
<proteinExistence type="predicted"/>
<dbReference type="PIRSF" id="PIRSF015753">
    <property type="entry name" value="GST"/>
    <property type="match status" value="1"/>
</dbReference>
<feature type="domain" description="GST C-terminal" evidence="2">
    <location>
        <begin position="172"/>
        <end position="306"/>
    </location>
</feature>
<dbReference type="InterPro" id="IPR040079">
    <property type="entry name" value="Glutathione_S-Trfase"/>
</dbReference>
<sequence>MSQATSTDQSTAFSTRGAYVHTGEEFNRDTNYIEDRILRDGDNPQAGEWPVEAGRYRLIAARACPWANRTIIVRRLLGLEDAISLGLPGPTHDVRSWTFDLDEDGRDPVLGIERLQQAYFKRFPGYPRGITVPAIVDVPSGVVVTNNFAQITLDFSTEWSGHHRDGAPDLYPEHLRGEMAAVNKRVFTEVNNGVYRCGFAGSQDAYNNAYDRLWTALDWLEERLAGQRYLMGETITEADVRLFTTLVRFDPVYHGHFKCNRSKLTELPALWAYARDLFQTPGFGDTVDFVQIKQHYYIVHEDVNPTQIVPQGPDLANWLEPHGREALGGRPFGSGTAPDPVRPGERVTAGHNPLYPVQDPAR</sequence>
<dbReference type="SFLD" id="SFLDS00019">
    <property type="entry name" value="Glutathione_Transferase_(cytos"/>
    <property type="match status" value="1"/>
</dbReference>
<evidence type="ECO:0000259" key="2">
    <source>
        <dbReference type="PROSITE" id="PS50405"/>
    </source>
</evidence>
<evidence type="ECO:0000313" key="4">
    <source>
        <dbReference type="Proteomes" id="UP001165368"/>
    </source>
</evidence>
<evidence type="ECO:0000256" key="1">
    <source>
        <dbReference type="SAM" id="MobiDB-lite"/>
    </source>
</evidence>
<dbReference type="Pfam" id="PF13410">
    <property type="entry name" value="GST_C_2"/>
    <property type="match status" value="1"/>
</dbReference>